<feature type="region of interest" description="Disordered" evidence="1">
    <location>
        <begin position="72"/>
        <end position="136"/>
    </location>
</feature>
<feature type="transmembrane region" description="Helical" evidence="2">
    <location>
        <begin position="32"/>
        <end position="50"/>
    </location>
</feature>
<dbReference type="InterPro" id="IPR048110">
    <property type="entry name" value="SA1362/YqhP-like"/>
</dbReference>
<evidence type="ECO:0000313" key="4">
    <source>
        <dbReference type="Proteomes" id="UP000809829"/>
    </source>
</evidence>
<organism evidence="3 4">
    <name type="scientific">Priestia iocasae</name>
    <dbReference type="NCBI Taxonomy" id="2291674"/>
    <lineage>
        <taxon>Bacteria</taxon>
        <taxon>Bacillati</taxon>
        <taxon>Bacillota</taxon>
        <taxon>Bacilli</taxon>
        <taxon>Bacillales</taxon>
        <taxon>Bacillaceae</taxon>
        <taxon>Priestia</taxon>
    </lineage>
</organism>
<dbReference type="Proteomes" id="UP000809829">
    <property type="component" value="Unassembled WGS sequence"/>
</dbReference>
<keyword evidence="2" id="KW-0812">Transmembrane</keyword>
<feature type="compositionally biased region" description="Basic residues" evidence="1">
    <location>
        <begin position="72"/>
        <end position="81"/>
    </location>
</feature>
<protein>
    <submittedName>
        <fullName evidence="3">Uncharacterized protein</fullName>
    </submittedName>
</protein>
<keyword evidence="2" id="KW-1133">Transmembrane helix</keyword>
<feature type="compositionally biased region" description="Low complexity" evidence="1">
    <location>
        <begin position="100"/>
        <end position="109"/>
    </location>
</feature>
<accession>A0ABS2QQ38</accession>
<dbReference type="NCBIfam" id="NF041554">
    <property type="entry name" value="SA1362_fam"/>
    <property type="match status" value="1"/>
</dbReference>
<feature type="compositionally biased region" description="Basic residues" evidence="1">
    <location>
        <begin position="127"/>
        <end position="136"/>
    </location>
</feature>
<gene>
    <name evidence="3" type="ORF">JOC83_000393</name>
</gene>
<comment type="caution">
    <text evidence="3">The sequence shown here is derived from an EMBL/GenBank/DDBJ whole genome shotgun (WGS) entry which is preliminary data.</text>
</comment>
<feature type="transmembrane region" description="Helical" evidence="2">
    <location>
        <begin position="9"/>
        <end position="26"/>
    </location>
</feature>
<proteinExistence type="predicted"/>
<reference evidence="3 4" key="1">
    <citation type="submission" date="2021-01" db="EMBL/GenBank/DDBJ databases">
        <title>Genomic Encyclopedia of Type Strains, Phase IV (KMG-IV): sequencing the most valuable type-strain genomes for metagenomic binning, comparative biology and taxonomic classification.</title>
        <authorList>
            <person name="Goeker M."/>
        </authorList>
    </citation>
    <scope>NUCLEOTIDE SEQUENCE [LARGE SCALE GENOMIC DNA]</scope>
    <source>
        <strain evidence="3 4">DSM 104297</strain>
    </source>
</reference>
<evidence type="ECO:0000256" key="1">
    <source>
        <dbReference type="SAM" id="MobiDB-lite"/>
    </source>
</evidence>
<keyword evidence="2" id="KW-0472">Membrane</keyword>
<sequence>MRRSFIKPLLYVLFGLGAFGFIYTLFTNPTSLLRQAGYVFLFFILFYLLYRFVLRPSQTKGQDKDYLRAVKQSKRRLKGRGQSKVEVSPYSTMKKGTKQPNSKLSSKSTTPKKKKSNAHLTVIEGKKGKKKNRAFF</sequence>
<name>A0ABS2QQ38_9BACI</name>
<dbReference type="EMBL" id="JAFBFC010000001">
    <property type="protein sequence ID" value="MBM7701567.1"/>
    <property type="molecule type" value="Genomic_DNA"/>
</dbReference>
<dbReference type="RefSeq" id="WP_205183003.1">
    <property type="nucleotide sequence ID" value="NZ_JAFBFC010000001.1"/>
</dbReference>
<keyword evidence="4" id="KW-1185">Reference proteome</keyword>
<evidence type="ECO:0000256" key="2">
    <source>
        <dbReference type="SAM" id="Phobius"/>
    </source>
</evidence>
<evidence type="ECO:0000313" key="3">
    <source>
        <dbReference type="EMBL" id="MBM7701567.1"/>
    </source>
</evidence>